<name>A0A382NHU0_9ZZZZ</name>
<gene>
    <name evidence="11" type="ORF">METZ01_LOCUS312739</name>
</gene>
<evidence type="ECO:0000259" key="10">
    <source>
        <dbReference type="PROSITE" id="PS50850"/>
    </source>
</evidence>
<dbReference type="InterPro" id="IPR011701">
    <property type="entry name" value="MFS"/>
</dbReference>
<keyword evidence="4 9" id="KW-0812">Transmembrane</keyword>
<keyword evidence="5 9" id="KW-1133">Transmembrane helix</keyword>
<dbReference type="GO" id="GO:0022857">
    <property type="term" value="F:transmembrane transporter activity"/>
    <property type="evidence" value="ECO:0007669"/>
    <property type="project" value="InterPro"/>
</dbReference>
<evidence type="ECO:0000256" key="8">
    <source>
        <dbReference type="ARBA" id="ARBA00040914"/>
    </source>
</evidence>
<evidence type="ECO:0000313" key="11">
    <source>
        <dbReference type="EMBL" id="SVC59885.1"/>
    </source>
</evidence>
<evidence type="ECO:0000256" key="6">
    <source>
        <dbReference type="ARBA" id="ARBA00023136"/>
    </source>
</evidence>
<feature type="transmembrane region" description="Helical" evidence="9">
    <location>
        <begin position="48"/>
        <end position="66"/>
    </location>
</feature>
<dbReference type="Pfam" id="PF07690">
    <property type="entry name" value="MFS_1"/>
    <property type="match status" value="1"/>
</dbReference>
<evidence type="ECO:0000256" key="9">
    <source>
        <dbReference type="SAM" id="Phobius"/>
    </source>
</evidence>
<sequence length="244" mass="25914">MNHSSTPKIPFGISVLIVSGFFAALSQIGQITIIGKQVWDMTGNELDLGLIGVAEFLPVALLAPITGSIADRFDRRRVLAIALSGEAIVSIFLFSYIRTDPTSLKPIFALVLLFSVFRSFAVPANRALPIDLAPPGTVERVVALKSVSFLGGAVAGPLIFSFLFVADIALPYLVAAIGLSIGIALLTLVPKPPVIQYKPTGTKEVVKDAFEGLRFIRRTPILFGAISLVLFAVLFGGIIALLPA</sequence>
<feature type="transmembrane region" description="Helical" evidence="9">
    <location>
        <begin position="9"/>
        <end position="28"/>
    </location>
</feature>
<evidence type="ECO:0000256" key="1">
    <source>
        <dbReference type="ARBA" id="ARBA00004651"/>
    </source>
</evidence>
<feature type="transmembrane region" description="Helical" evidence="9">
    <location>
        <begin position="103"/>
        <end position="121"/>
    </location>
</feature>
<organism evidence="11">
    <name type="scientific">marine metagenome</name>
    <dbReference type="NCBI Taxonomy" id="408172"/>
    <lineage>
        <taxon>unclassified sequences</taxon>
        <taxon>metagenomes</taxon>
        <taxon>ecological metagenomes</taxon>
    </lineage>
</organism>
<evidence type="ECO:0000256" key="7">
    <source>
        <dbReference type="ARBA" id="ARBA00038075"/>
    </source>
</evidence>
<feature type="transmembrane region" description="Helical" evidence="9">
    <location>
        <begin position="78"/>
        <end position="97"/>
    </location>
</feature>
<feature type="transmembrane region" description="Helical" evidence="9">
    <location>
        <begin position="170"/>
        <end position="189"/>
    </location>
</feature>
<keyword evidence="6 9" id="KW-0472">Membrane</keyword>
<dbReference type="GO" id="GO:0005886">
    <property type="term" value="C:plasma membrane"/>
    <property type="evidence" value="ECO:0007669"/>
    <property type="project" value="UniProtKB-SubCell"/>
</dbReference>
<evidence type="ECO:0000256" key="2">
    <source>
        <dbReference type="ARBA" id="ARBA00022448"/>
    </source>
</evidence>
<comment type="similarity">
    <text evidence="7">Belongs to the major facilitator superfamily. Drug:H(+) antiporter-3 (DHA3) (TC 2.A.1.21) family.</text>
</comment>
<feature type="transmembrane region" description="Helical" evidence="9">
    <location>
        <begin position="142"/>
        <end position="164"/>
    </location>
</feature>
<evidence type="ECO:0000256" key="4">
    <source>
        <dbReference type="ARBA" id="ARBA00022692"/>
    </source>
</evidence>
<dbReference type="PROSITE" id="PS50850">
    <property type="entry name" value="MFS"/>
    <property type="match status" value="1"/>
</dbReference>
<dbReference type="InterPro" id="IPR020846">
    <property type="entry name" value="MFS_dom"/>
</dbReference>
<keyword evidence="3" id="KW-1003">Cell membrane</keyword>
<comment type="subcellular location">
    <subcellularLocation>
        <location evidence="1">Cell membrane</location>
        <topology evidence="1">Multi-pass membrane protein</topology>
    </subcellularLocation>
</comment>
<dbReference type="EMBL" id="UINC01100099">
    <property type="protein sequence ID" value="SVC59885.1"/>
    <property type="molecule type" value="Genomic_DNA"/>
</dbReference>
<feature type="non-terminal residue" evidence="11">
    <location>
        <position position="244"/>
    </location>
</feature>
<dbReference type="Gene3D" id="1.20.1250.20">
    <property type="entry name" value="MFS general substrate transporter like domains"/>
    <property type="match status" value="1"/>
</dbReference>
<feature type="transmembrane region" description="Helical" evidence="9">
    <location>
        <begin position="221"/>
        <end position="242"/>
    </location>
</feature>
<evidence type="ECO:0000256" key="3">
    <source>
        <dbReference type="ARBA" id="ARBA00022475"/>
    </source>
</evidence>
<dbReference type="InterPro" id="IPR036259">
    <property type="entry name" value="MFS_trans_sf"/>
</dbReference>
<dbReference type="AlphaFoldDB" id="A0A382NHU0"/>
<protein>
    <recommendedName>
        <fullName evidence="8">Multidrug efflux pump Tap</fullName>
    </recommendedName>
</protein>
<dbReference type="PANTHER" id="PTHR23513:SF9">
    <property type="entry name" value="ENTEROBACTIN EXPORTER ENTS"/>
    <property type="match status" value="1"/>
</dbReference>
<keyword evidence="2" id="KW-0813">Transport</keyword>
<evidence type="ECO:0000256" key="5">
    <source>
        <dbReference type="ARBA" id="ARBA00022989"/>
    </source>
</evidence>
<proteinExistence type="inferred from homology"/>
<reference evidence="11" key="1">
    <citation type="submission" date="2018-05" db="EMBL/GenBank/DDBJ databases">
        <authorList>
            <person name="Lanie J.A."/>
            <person name="Ng W.-L."/>
            <person name="Kazmierczak K.M."/>
            <person name="Andrzejewski T.M."/>
            <person name="Davidsen T.M."/>
            <person name="Wayne K.J."/>
            <person name="Tettelin H."/>
            <person name="Glass J.I."/>
            <person name="Rusch D."/>
            <person name="Podicherti R."/>
            <person name="Tsui H.-C.T."/>
            <person name="Winkler M.E."/>
        </authorList>
    </citation>
    <scope>NUCLEOTIDE SEQUENCE</scope>
</reference>
<feature type="domain" description="Major facilitator superfamily (MFS) profile" evidence="10">
    <location>
        <begin position="13"/>
        <end position="244"/>
    </location>
</feature>
<accession>A0A382NHU0</accession>
<dbReference type="PANTHER" id="PTHR23513">
    <property type="entry name" value="INTEGRAL MEMBRANE EFFLUX PROTEIN-RELATED"/>
    <property type="match status" value="1"/>
</dbReference>
<dbReference type="SUPFAM" id="SSF103473">
    <property type="entry name" value="MFS general substrate transporter"/>
    <property type="match status" value="1"/>
</dbReference>